<sequence>MPPGWNSKRCRELRELLLSGFQKRQLYAISGDEYDNPLAGDAINKAQRDALSAGEFPPDVSGEAIHLTTSLAELHDLKRAFDENEREKAPTVNLHFNAKFSRTSIYRKNTPVHSTIAGSLAYQLRSRLSLSNNFDFVGDTAISNSLPIPDLFVSYTDWKAGVVYRPILALKVGFSESRESLESCVKALLTEVPDVGVVVLVDIKETPNYKNPLLKAVYSKISRDLLQQDPKLLLKQDVYLEDSSDKNSSLFRFGLRWVGRLRGSAQVWKRDPKSNKPISEEQVTFLGPNAEENPRLKLKLSDFVPSDIDKLKDDYAFDCSEWAMRLERARWFLARNRSGVAIGNLRKYNPN</sequence>
<dbReference type="Proteomes" id="UP000223968">
    <property type="component" value="Unassembled WGS sequence"/>
</dbReference>
<gene>
    <name evidence="1" type="ORF">AJ79_10179</name>
</gene>
<reference evidence="1 2" key="1">
    <citation type="submission" date="2017-10" db="EMBL/GenBank/DDBJ databases">
        <title>Comparative genomics in systemic dimorphic fungi from Ajellomycetaceae.</title>
        <authorList>
            <person name="Munoz J.F."/>
            <person name="Mcewen J.G."/>
            <person name="Clay O.K."/>
            <person name="Cuomo C.A."/>
        </authorList>
    </citation>
    <scope>NUCLEOTIDE SEQUENCE [LARGE SCALE GENOMIC DNA]</scope>
    <source>
        <strain evidence="1 2">UAMH5409</strain>
    </source>
</reference>
<dbReference type="EMBL" id="PDNB01000376">
    <property type="protein sequence ID" value="PGG95221.1"/>
    <property type="molecule type" value="Genomic_DNA"/>
</dbReference>
<organism evidence="1 2">
    <name type="scientific">Helicocarpus griseus UAMH5409</name>
    <dbReference type="NCBI Taxonomy" id="1447875"/>
    <lineage>
        <taxon>Eukaryota</taxon>
        <taxon>Fungi</taxon>
        <taxon>Dikarya</taxon>
        <taxon>Ascomycota</taxon>
        <taxon>Pezizomycotina</taxon>
        <taxon>Eurotiomycetes</taxon>
        <taxon>Eurotiomycetidae</taxon>
        <taxon>Onygenales</taxon>
        <taxon>Ajellomycetaceae</taxon>
        <taxon>Helicocarpus</taxon>
    </lineage>
</organism>
<dbReference type="AlphaFoldDB" id="A0A2B7WFD4"/>
<name>A0A2B7WFD4_9EURO</name>
<protein>
    <submittedName>
        <fullName evidence="1">Uncharacterized protein</fullName>
    </submittedName>
</protein>
<accession>A0A2B7WFD4</accession>
<evidence type="ECO:0000313" key="1">
    <source>
        <dbReference type="EMBL" id="PGG95221.1"/>
    </source>
</evidence>
<proteinExistence type="predicted"/>
<keyword evidence="2" id="KW-1185">Reference proteome</keyword>
<evidence type="ECO:0000313" key="2">
    <source>
        <dbReference type="Proteomes" id="UP000223968"/>
    </source>
</evidence>
<dbReference type="OrthoDB" id="4207273at2759"/>
<comment type="caution">
    <text evidence="1">The sequence shown here is derived from an EMBL/GenBank/DDBJ whole genome shotgun (WGS) entry which is preliminary data.</text>
</comment>